<organism evidence="1 2">
    <name type="scientific">Colletotrichum scovillei</name>
    <dbReference type="NCBI Taxonomy" id="1209932"/>
    <lineage>
        <taxon>Eukaryota</taxon>
        <taxon>Fungi</taxon>
        <taxon>Dikarya</taxon>
        <taxon>Ascomycota</taxon>
        <taxon>Pezizomycotina</taxon>
        <taxon>Sordariomycetes</taxon>
        <taxon>Hypocreomycetidae</taxon>
        <taxon>Glomerellales</taxon>
        <taxon>Glomerellaceae</taxon>
        <taxon>Colletotrichum</taxon>
        <taxon>Colletotrichum acutatum species complex</taxon>
    </lineage>
</organism>
<comment type="caution">
    <text evidence="1">The sequence shown here is derived from an EMBL/GenBank/DDBJ whole genome shotgun (WGS) entry which is preliminary data.</text>
</comment>
<gene>
    <name evidence="1" type="ORF">JMJ77_005217</name>
</gene>
<proteinExistence type="predicted"/>
<evidence type="ECO:0000313" key="1">
    <source>
        <dbReference type="EMBL" id="KAG7057835.1"/>
    </source>
</evidence>
<dbReference type="EMBL" id="JAESDN010000001">
    <property type="protein sequence ID" value="KAG7057835.1"/>
    <property type="molecule type" value="Genomic_DNA"/>
</dbReference>
<dbReference type="AlphaFoldDB" id="A0A9P7UHY5"/>
<name>A0A9P7UHY5_9PEZI</name>
<dbReference type="Proteomes" id="UP000699042">
    <property type="component" value="Unassembled WGS sequence"/>
</dbReference>
<protein>
    <submittedName>
        <fullName evidence="1">Uncharacterized protein</fullName>
    </submittedName>
</protein>
<evidence type="ECO:0000313" key="2">
    <source>
        <dbReference type="Proteomes" id="UP000699042"/>
    </source>
</evidence>
<sequence length="43" mass="5005">MHKLHSVWVNLTPQHNISVLGLGRFDQSSSKVYRTIINHTLYL</sequence>
<accession>A0A9P7UHY5</accession>
<reference evidence="1" key="1">
    <citation type="submission" date="2021-05" db="EMBL/GenBank/DDBJ databases">
        <title>Comparative genomics of three Colletotrichum scovillei strains and genetic complementation revealed genes involved fungal growth and virulence on chili pepper.</title>
        <authorList>
            <person name="Hsieh D.-K."/>
            <person name="Chuang S.-C."/>
            <person name="Chen C.-Y."/>
            <person name="Chao Y.-T."/>
            <person name="Lu M.-Y.J."/>
            <person name="Lee M.-H."/>
            <person name="Shih M.-C."/>
        </authorList>
    </citation>
    <scope>NUCLEOTIDE SEQUENCE</scope>
    <source>
        <strain evidence="1">Coll-153</strain>
    </source>
</reference>
<keyword evidence="2" id="KW-1185">Reference proteome</keyword>